<accession>A0ABR3NES3</accession>
<feature type="signal peptide" evidence="1">
    <location>
        <begin position="1"/>
        <end position="24"/>
    </location>
</feature>
<dbReference type="Proteomes" id="UP001558613">
    <property type="component" value="Unassembled WGS sequence"/>
</dbReference>
<keyword evidence="1" id="KW-0732">Signal</keyword>
<dbReference type="EMBL" id="JAYMGO010000004">
    <property type="protein sequence ID" value="KAL1275462.1"/>
    <property type="molecule type" value="Genomic_DNA"/>
</dbReference>
<proteinExistence type="predicted"/>
<comment type="caution">
    <text evidence="2">The sequence shown here is derived from an EMBL/GenBank/DDBJ whole genome shotgun (WGS) entry which is preliminary data.</text>
</comment>
<protein>
    <recommendedName>
        <fullName evidence="4">Secreted protein</fullName>
    </recommendedName>
</protein>
<name>A0ABR3NES3_9TELE</name>
<feature type="chain" id="PRO_5046540001" description="Secreted protein" evidence="1">
    <location>
        <begin position="25"/>
        <end position="111"/>
    </location>
</feature>
<evidence type="ECO:0008006" key="4">
    <source>
        <dbReference type="Google" id="ProtNLM"/>
    </source>
</evidence>
<evidence type="ECO:0000313" key="3">
    <source>
        <dbReference type="Proteomes" id="UP001558613"/>
    </source>
</evidence>
<sequence>MLLHPSVQMMLLLLLGSQIAPVRMRRPHRLLYNHSGGKRAGNKTKPFFRQSDCCHVNNRQGNKGGISTGILLGVMRQRNKGCLRREAATNKAGTCFKAHQMDLSLHSPSRS</sequence>
<evidence type="ECO:0000313" key="2">
    <source>
        <dbReference type="EMBL" id="KAL1275462.1"/>
    </source>
</evidence>
<organism evidence="2 3">
    <name type="scientific">Cirrhinus molitorella</name>
    <name type="common">mud carp</name>
    <dbReference type="NCBI Taxonomy" id="172907"/>
    <lineage>
        <taxon>Eukaryota</taxon>
        <taxon>Metazoa</taxon>
        <taxon>Chordata</taxon>
        <taxon>Craniata</taxon>
        <taxon>Vertebrata</taxon>
        <taxon>Euteleostomi</taxon>
        <taxon>Actinopterygii</taxon>
        <taxon>Neopterygii</taxon>
        <taxon>Teleostei</taxon>
        <taxon>Ostariophysi</taxon>
        <taxon>Cypriniformes</taxon>
        <taxon>Cyprinidae</taxon>
        <taxon>Labeoninae</taxon>
        <taxon>Labeonini</taxon>
        <taxon>Cirrhinus</taxon>
    </lineage>
</organism>
<gene>
    <name evidence="2" type="ORF">QQF64_035085</name>
</gene>
<reference evidence="2 3" key="1">
    <citation type="submission" date="2023-09" db="EMBL/GenBank/DDBJ databases">
        <authorList>
            <person name="Wang M."/>
        </authorList>
    </citation>
    <scope>NUCLEOTIDE SEQUENCE [LARGE SCALE GENOMIC DNA]</scope>
    <source>
        <strain evidence="2">GT-2023</strain>
        <tissue evidence="2">Liver</tissue>
    </source>
</reference>
<evidence type="ECO:0000256" key="1">
    <source>
        <dbReference type="SAM" id="SignalP"/>
    </source>
</evidence>
<keyword evidence="3" id="KW-1185">Reference proteome</keyword>